<evidence type="ECO:0000256" key="2">
    <source>
        <dbReference type="ARBA" id="ARBA00022490"/>
    </source>
</evidence>
<organism evidence="9 10">
    <name type="scientific">Mycoplasma phocoenae</name>
    <dbReference type="NCBI Taxonomy" id="754517"/>
    <lineage>
        <taxon>Bacteria</taxon>
        <taxon>Bacillati</taxon>
        <taxon>Mycoplasmatota</taxon>
        <taxon>Mollicutes</taxon>
        <taxon>Mycoplasmataceae</taxon>
        <taxon>Mycoplasma</taxon>
    </lineage>
</organism>
<evidence type="ECO:0000313" key="10">
    <source>
        <dbReference type="Proteomes" id="UP000501060"/>
    </source>
</evidence>
<evidence type="ECO:0000256" key="5">
    <source>
        <dbReference type="ARBA" id="ARBA00023125"/>
    </source>
</evidence>
<keyword evidence="6 7" id="KW-0804">Transcription</keyword>
<dbReference type="CDD" id="cd16321">
    <property type="entry name" value="MraZ_C"/>
    <property type="match status" value="1"/>
</dbReference>
<dbReference type="InterPro" id="IPR003444">
    <property type="entry name" value="MraZ"/>
</dbReference>
<protein>
    <recommendedName>
        <fullName evidence="1 7">Transcriptional regulator MraZ</fullName>
    </recommendedName>
</protein>
<evidence type="ECO:0000256" key="7">
    <source>
        <dbReference type="HAMAP-Rule" id="MF_01008"/>
    </source>
</evidence>
<dbReference type="InterPro" id="IPR035642">
    <property type="entry name" value="MraZ_N"/>
</dbReference>
<evidence type="ECO:0000256" key="3">
    <source>
        <dbReference type="ARBA" id="ARBA00022737"/>
    </source>
</evidence>
<keyword evidence="10" id="KW-1185">Reference proteome</keyword>
<dbReference type="PROSITE" id="PS51740">
    <property type="entry name" value="SPOVT_ABRB"/>
    <property type="match status" value="2"/>
</dbReference>
<dbReference type="InterPro" id="IPR035644">
    <property type="entry name" value="MraZ_C"/>
</dbReference>
<proteinExistence type="inferred from homology"/>
<dbReference type="GO" id="GO:0005737">
    <property type="term" value="C:cytoplasm"/>
    <property type="evidence" value="ECO:0007669"/>
    <property type="project" value="UniProtKB-UniRule"/>
</dbReference>
<evidence type="ECO:0000256" key="4">
    <source>
        <dbReference type="ARBA" id="ARBA00023015"/>
    </source>
</evidence>
<dbReference type="AlphaFoldDB" id="A0A858U4X1"/>
<comment type="subunit">
    <text evidence="7">Forms oligomers.</text>
</comment>
<evidence type="ECO:0000259" key="8">
    <source>
        <dbReference type="PROSITE" id="PS51740"/>
    </source>
</evidence>
<feature type="domain" description="SpoVT-AbrB" evidence="8">
    <location>
        <begin position="75"/>
        <end position="118"/>
    </location>
</feature>
<dbReference type="Gene3D" id="3.40.1550.20">
    <property type="entry name" value="Transcriptional regulator MraZ domain"/>
    <property type="match status" value="1"/>
</dbReference>
<keyword evidence="2 7" id="KW-0963">Cytoplasm</keyword>
<comment type="subcellular location">
    <subcellularLocation>
        <location evidence="7">Cytoplasm</location>
        <location evidence="7">Nucleoid</location>
    </subcellularLocation>
</comment>
<dbReference type="KEGG" id="mphe:HGG69_02245"/>
<keyword evidence="3" id="KW-0677">Repeat</keyword>
<dbReference type="Pfam" id="PF02381">
    <property type="entry name" value="MraZ"/>
    <property type="match status" value="2"/>
</dbReference>
<feature type="domain" description="SpoVT-AbrB" evidence="8">
    <location>
        <begin position="4"/>
        <end position="46"/>
    </location>
</feature>
<evidence type="ECO:0000256" key="1">
    <source>
        <dbReference type="ARBA" id="ARBA00013860"/>
    </source>
</evidence>
<sequence length="146" mass="16910">MYGKYERSLDEKNRLVVPAKFREELGSTFFITYGFDNSIAVRSSAEWKKMEEKLQANNSLDKDFRLLSRHILSNTEELTMDKSGRITLPSRFLDRSAIKKEIVFIGVGNMAEIFAKEAYEKQEILLNDEVNFDELAQKLYEAGVKL</sequence>
<dbReference type="Proteomes" id="UP000501060">
    <property type="component" value="Chromosome"/>
</dbReference>
<gene>
    <name evidence="7 9" type="primary">mraZ</name>
    <name evidence="9" type="ORF">HGG69_02245</name>
</gene>
<dbReference type="PANTHER" id="PTHR34701:SF1">
    <property type="entry name" value="TRANSCRIPTIONAL REGULATOR MRAZ"/>
    <property type="match status" value="1"/>
</dbReference>
<accession>A0A858U4X1</accession>
<comment type="similarity">
    <text evidence="7">Belongs to the MraZ family.</text>
</comment>
<keyword evidence="4 7" id="KW-0805">Transcription regulation</keyword>
<dbReference type="InterPro" id="IPR038619">
    <property type="entry name" value="MraZ_sf"/>
</dbReference>
<keyword evidence="5 7" id="KW-0238">DNA-binding</keyword>
<dbReference type="PANTHER" id="PTHR34701">
    <property type="entry name" value="TRANSCRIPTIONAL REGULATOR MRAZ"/>
    <property type="match status" value="1"/>
</dbReference>
<dbReference type="GO" id="GO:0000976">
    <property type="term" value="F:transcription cis-regulatory region binding"/>
    <property type="evidence" value="ECO:0007669"/>
    <property type="project" value="TreeGrafter"/>
</dbReference>
<reference evidence="9 10" key="1">
    <citation type="submission" date="2020-04" db="EMBL/GenBank/DDBJ databases">
        <title>Novel Mycoplasma species detected in Phocoena phocoena (harbor porpoise) from the USA.</title>
        <authorList>
            <person name="Volokhov D.V."/>
        </authorList>
    </citation>
    <scope>NUCLEOTIDE SEQUENCE [LARGE SCALE GENOMIC DNA]</scope>
    <source>
        <strain evidence="9 10">Phocoena C-264-GEN</strain>
    </source>
</reference>
<dbReference type="InterPro" id="IPR007159">
    <property type="entry name" value="SpoVT-AbrB_dom"/>
</dbReference>
<dbReference type="RefSeq" id="WP_169605170.1">
    <property type="nucleotide sequence ID" value="NZ_CP051481.1"/>
</dbReference>
<dbReference type="GO" id="GO:0003700">
    <property type="term" value="F:DNA-binding transcription factor activity"/>
    <property type="evidence" value="ECO:0007669"/>
    <property type="project" value="UniProtKB-UniRule"/>
</dbReference>
<evidence type="ECO:0000256" key="6">
    <source>
        <dbReference type="ARBA" id="ARBA00023163"/>
    </source>
</evidence>
<dbReference type="EMBL" id="CP051481">
    <property type="protein sequence ID" value="QJG67119.1"/>
    <property type="molecule type" value="Genomic_DNA"/>
</dbReference>
<name>A0A858U4X1_9MOLU</name>
<evidence type="ECO:0000313" key="9">
    <source>
        <dbReference type="EMBL" id="QJG67119.1"/>
    </source>
</evidence>
<dbReference type="SUPFAM" id="SSF89447">
    <property type="entry name" value="AbrB/MazE/MraZ-like"/>
    <property type="match status" value="1"/>
</dbReference>
<dbReference type="InterPro" id="IPR020603">
    <property type="entry name" value="MraZ_dom"/>
</dbReference>
<dbReference type="GO" id="GO:0009295">
    <property type="term" value="C:nucleoid"/>
    <property type="evidence" value="ECO:0007669"/>
    <property type="project" value="UniProtKB-SubCell"/>
</dbReference>
<dbReference type="GO" id="GO:2000143">
    <property type="term" value="P:negative regulation of DNA-templated transcription initiation"/>
    <property type="evidence" value="ECO:0007669"/>
    <property type="project" value="TreeGrafter"/>
</dbReference>
<dbReference type="NCBIfam" id="TIGR00242">
    <property type="entry name" value="division/cell wall cluster transcriptional repressor MraZ"/>
    <property type="match status" value="1"/>
</dbReference>
<dbReference type="HAMAP" id="MF_01008">
    <property type="entry name" value="MraZ"/>
    <property type="match status" value="1"/>
</dbReference>
<dbReference type="InterPro" id="IPR037914">
    <property type="entry name" value="SpoVT-AbrB_sf"/>
</dbReference>
<dbReference type="CDD" id="cd16320">
    <property type="entry name" value="MraZ_N"/>
    <property type="match status" value="1"/>
</dbReference>